<gene>
    <name evidence="1" type="ORF">AAE02nite_30590</name>
</gene>
<name>A0A512B0A9_9BACT</name>
<reference evidence="1 2" key="1">
    <citation type="submission" date="2019-07" db="EMBL/GenBank/DDBJ databases">
        <title>Whole genome shotgun sequence of Adhaeribacter aerolatus NBRC 106133.</title>
        <authorList>
            <person name="Hosoyama A."/>
            <person name="Uohara A."/>
            <person name="Ohji S."/>
            <person name="Ichikawa N."/>
        </authorList>
    </citation>
    <scope>NUCLEOTIDE SEQUENCE [LARGE SCALE GENOMIC DNA]</scope>
    <source>
        <strain evidence="1 2">NBRC 106133</strain>
    </source>
</reference>
<organism evidence="1 2">
    <name type="scientific">Adhaeribacter aerolatus</name>
    <dbReference type="NCBI Taxonomy" id="670289"/>
    <lineage>
        <taxon>Bacteria</taxon>
        <taxon>Pseudomonadati</taxon>
        <taxon>Bacteroidota</taxon>
        <taxon>Cytophagia</taxon>
        <taxon>Cytophagales</taxon>
        <taxon>Hymenobacteraceae</taxon>
        <taxon>Adhaeribacter</taxon>
    </lineage>
</organism>
<comment type="caution">
    <text evidence="1">The sequence shown here is derived from an EMBL/GenBank/DDBJ whole genome shotgun (WGS) entry which is preliminary data.</text>
</comment>
<dbReference type="AlphaFoldDB" id="A0A512B0A9"/>
<evidence type="ECO:0000313" key="2">
    <source>
        <dbReference type="Proteomes" id="UP000321532"/>
    </source>
</evidence>
<proteinExistence type="predicted"/>
<keyword evidence="2" id="KW-1185">Reference proteome</keyword>
<dbReference type="InterPro" id="IPR008969">
    <property type="entry name" value="CarboxyPept-like_regulatory"/>
</dbReference>
<evidence type="ECO:0008006" key="3">
    <source>
        <dbReference type="Google" id="ProtNLM"/>
    </source>
</evidence>
<dbReference type="Proteomes" id="UP000321532">
    <property type="component" value="Unassembled WGS sequence"/>
</dbReference>
<protein>
    <recommendedName>
        <fullName evidence="3">Carboxypeptidase-like regulatory domain-containing protein</fullName>
    </recommendedName>
</protein>
<accession>A0A512B0A9</accession>
<dbReference type="SUPFAM" id="SSF49464">
    <property type="entry name" value="Carboxypeptidase regulatory domain-like"/>
    <property type="match status" value="1"/>
</dbReference>
<sequence length="268" mass="30413">MDEKSNAPIPFAHITVIDEKISAEADNKGEFTLLLKPENKNGKIRITSLGYLTQEFSIAALMEPSEASTIQKLYLVPDYKSLQEVEIKARARKLKTKKAGYHIGEGTSIHYEFYPSDTLKIKVPGHEIGNRIQLDKYPATLRNVSFGLQGLSEARLLMRIRLYSLKNNLPHLNLLPESAVIAIPPHHAGWITVNMQEYNIKLTEDFVVVVEWDAHRERNTSSLMAFASIPQDQVIYYRESNLAPWQIVKSTLVNIKSIGMYATVVYEK</sequence>
<dbReference type="EMBL" id="BJYS01000023">
    <property type="protein sequence ID" value="GEO05395.1"/>
    <property type="molecule type" value="Genomic_DNA"/>
</dbReference>
<evidence type="ECO:0000313" key="1">
    <source>
        <dbReference type="EMBL" id="GEO05395.1"/>
    </source>
</evidence>
<dbReference type="Pfam" id="PF13715">
    <property type="entry name" value="CarbopepD_reg_2"/>
    <property type="match status" value="1"/>
</dbReference>